<protein>
    <submittedName>
        <fullName evidence="2">BnaC05g47700D protein</fullName>
    </submittedName>
</protein>
<evidence type="ECO:0000313" key="3">
    <source>
        <dbReference type="Proteomes" id="UP000028999"/>
    </source>
</evidence>
<dbReference type="Pfam" id="PF10615">
    <property type="entry name" value="DUF2470"/>
    <property type="match status" value="1"/>
</dbReference>
<accession>A0A078JBE1</accession>
<evidence type="ECO:0000259" key="1">
    <source>
        <dbReference type="Pfam" id="PF10615"/>
    </source>
</evidence>
<sequence>MNFSFIFTDFKHKAVKTDLLGVRFNVKATLQGNTFKIRVPFPRRAQDRKDVKTLIVEMLQAAKSVSN</sequence>
<dbReference type="EMBL" id="LK034596">
    <property type="protein sequence ID" value="CDY64903.1"/>
    <property type="molecule type" value="Genomic_DNA"/>
</dbReference>
<gene>
    <name evidence="2" type="primary">BnaC05g47700D</name>
    <name evidence="2" type="ORF">GSBRNA2T00043836001</name>
</gene>
<dbReference type="STRING" id="3708.A0A078JBE1"/>
<dbReference type="InterPro" id="IPR037119">
    <property type="entry name" value="Haem_oxidase_HugZ-like_sf"/>
</dbReference>
<dbReference type="Gene3D" id="3.20.180.10">
    <property type="entry name" value="PNP-oxidase-like"/>
    <property type="match status" value="1"/>
</dbReference>
<reference evidence="2 3" key="1">
    <citation type="journal article" date="2014" name="Science">
        <title>Plant genetics. Early allopolyploid evolution in the post-Neolithic Brassica napus oilseed genome.</title>
        <authorList>
            <person name="Chalhoub B."/>
            <person name="Denoeud F."/>
            <person name="Liu S."/>
            <person name="Parkin I.A."/>
            <person name="Tang H."/>
            <person name="Wang X."/>
            <person name="Chiquet J."/>
            <person name="Belcram H."/>
            <person name="Tong C."/>
            <person name="Samans B."/>
            <person name="Correa M."/>
            <person name="Da Silva C."/>
            <person name="Just J."/>
            <person name="Falentin C."/>
            <person name="Koh C.S."/>
            <person name="Le Clainche I."/>
            <person name="Bernard M."/>
            <person name="Bento P."/>
            <person name="Noel B."/>
            <person name="Labadie K."/>
            <person name="Alberti A."/>
            <person name="Charles M."/>
            <person name="Arnaud D."/>
            <person name="Guo H."/>
            <person name="Daviaud C."/>
            <person name="Alamery S."/>
            <person name="Jabbari K."/>
            <person name="Zhao M."/>
            <person name="Edger P.P."/>
            <person name="Chelaifa H."/>
            <person name="Tack D."/>
            <person name="Lassalle G."/>
            <person name="Mestiri I."/>
            <person name="Schnel N."/>
            <person name="Le Paslier M.C."/>
            <person name="Fan G."/>
            <person name="Renault V."/>
            <person name="Bayer P.E."/>
            <person name="Golicz A.A."/>
            <person name="Manoli S."/>
            <person name="Lee T.H."/>
            <person name="Thi V.H."/>
            <person name="Chalabi S."/>
            <person name="Hu Q."/>
            <person name="Fan C."/>
            <person name="Tollenaere R."/>
            <person name="Lu Y."/>
            <person name="Battail C."/>
            <person name="Shen J."/>
            <person name="Sidebottom C.H."/>
            <person name="Wang X."/>
            <person name="Canaguier A."/>
            <person name="Chauveau A."/>
            <person name="Berard A."/>
            <person name="Deniot G."/>
            <person name="Guan M."/>
            <person name="Liu Z."/>
            <person name="Sun F."/>
            <person name="Lim Y.P."/>
            <person name="Lyons E."/>
            <person name="Town C.D."/>
            <person name="Bancroft I."/>
            <person name="Wang X."/>
            <person name="Meng J."/>
            <person name="Ma J."/>
            <person name="Pires J.C."/>
            <person name="King G.J."/>
            <person name="Brunel D."/>
            <person name="Delourme R."/>
            <person name="Renard M."/>
            <person name="Aury J.M."/>
            <person name="Adams K.L."/>
            <person name="Batley J."/>
            <person name="Snowdon R.J."/>
            <person name="Tost J."/>
            <person name="Edwards D."/>
            <person name="Zhou Y."/>
            <person name="Hua W."/>
            <person name="Sharpe A.G."/>
            <person name="Paterson A.H."/>
            <person name="Guan C."/>
            <person name="Wincker P."/>
        </authorList>
    </citation>
    <scope>NUCLEOTIDE SEQUENCE [LARGE SCALE GENOMIC DNA]</scope>
    <source>
        <strain evidence="3">cv. Darmor-bzh</strain>
    </source>
</reference>
<dbReference type="InterPro" id="IPR019595">
    <property type="entry name" value="DUF2470"/>
</dbReference>
<proteinExistence type="predicted"/>
<evidence type="ECO:0000313" key="2">
    <source>
        <dbReference type="EMBL" id="CDY64903.1"/>
    </source>
</evidence>
<dbReference type="PaxDb" id="3708-A0A078JBE1"/>
<organism evidence="2 3">
    <name type="scientific">Brassica napus</name>
    <name type="common">Rape</name>
    <dbReference type="NCBI Taxonomy" id="3708"/>
    <lineage>
        <taxon>Eukaryota</taxon>
        <taxon>Viridiplantae</taxon>
        <taxon>Streptophyta</taxon>
        <taxon>Embryophyta</taxon>
        <taxon>Tracheophyta</taxon>
        <taxon>Spermatophyta</taxon>
        <taxon>Magnoliopsida</taxon>
        <taxon>eudicotyledons</taxon>
        <taxon>Gunneridae</taxon>
        <taxon>Pentapetalae</taxon>
        <taxon>rosids</taxon>
        <taxon>malvids</taxon>
        <taxon>Brassicales</taxon>
        <taxon>Brassicaceae</taxon>
        <taxon>Brassiceae</taxon>
        <taxon>Brassica</taxon>
    </lineage>
</organism>
<keyword evidence="3" id="KW-1185">Reference proteome</keyword>
<dbReference type="Gramene" id="CDY64903">
    <property type="protein sequence ID" value="CDY64903"/>
    <property type="gene ID" value="GSBRNA2T00043836001"/>
</dbReference>
<dbReference type="Proteomes" id="UP000028999">
    <property type="component" value="Unassembled WGS sequence"/>
</dbReference>
<dbReference type="AlphaFoldDB" id="A0A078JBE1"/>
<feature type="domain" description="DUF2470" evidence="1">
    <location>
        <begin position="17"/>
        <end position="58"/>
    </location>
</feature>
<name>A0A078JBE1_BRANA</name>